<accession>A0A178MWY9</accession>
<feature type="domain" description="PAS" evidence="4">
    <location>
        <begin position="67"/>
        <end position="120"/>
    </location>
</feature>
<dbReference type="SMART" id="SM00091">
    <property type="entry name" value="PAS"/>
    <property type="match status" value="1"/>
</dbReference>
<feature type="domain" description="GGDEF" evidence="6">
    <location>
        <begin position="223"/>
        <end position="356"/>
    </location>
</feature>
<dbReference type="EC" id="2.7.7.65" evidence="1"/>
<keyword evidence="8" id="KW-1185">Reference proteome</keyword>
<evidence type="ECO:0000259" key="4">
    <source>
        <dbReference type="PROSITE" id="PS50112"/>
    </source>
</evidence>
<dbReference type="PANTHER" id="PTHR45138">
    <property type="entry name" value="REGULATORY COMPONENTS OF SENSORY TRANSDUCTION SYSTEM"/>
    <property type="match status" value="1"/>
</dbReference>
<dbReference type="SMART" id="SM00267">
    <property type="entry name" value="GGDEF"/>
    <property type="match status" value="1"/>
</dbReference>
<dbReference type="EMBL" id="LWQU01000104">
    <property type="protein sequence ID" value="OAN55149.1"/>
    <property type="molecule type" value="Genomic_DNA"/>
</dbReference>
<comment type="caution">
    <text evidence="7">The sequence shown here is derived from an EMBL/GenBank/DDBJ whole genome shotgun (WGS) entry which is preliminary data.</text>
</comment>
<dbReference type="InterPro" id="IPR000160">
    <property type="entry name" value="GGDEF_dom"/>
</dbReference>
<dbReference type="PANTHER" id="PTHR45138:SF9">
    <property type="entry name" value="DIGUANYLATE CYCLASE DGCM-RELATED"/>
    <property type="match status" value="1"/>
</dbReference>
<dbReference type="Pfam" id="PF00989">
    <property type="entry name" value="PAS"/>
    <property type="match status" value="1"/>
</dbReference>
<dbReference type="PROSITE" id="PS50113">
    <property type="entry name" value="PAC"/>
    <property type="match status" value="1"/>
</dbReference>
<evidence type="ECO:0000259" key="6">
    <source>
        <dbReference type="PROSITE" id="PS50887"/>
    </source>
</evidence>
<dbReference type="GO" id="GO:0052621">
    <property type="term" value="F:diguanylate cyclase activity"/>
    <property type="evidence" value="ECO:0007669"/>
    <property type="project" value="UniProtKB-EC"/>
</dbReference>
<proteinExistence type="predicted"/>
<organism evidence="7 8">
    <name type="scientific">Magnetospirillum moscoviense</name>
    <dbReference type="NCBI Taxonomy" id="1437059"/>
    <lineage>
        <taxon>Bacteria</taxon>
        <taxon>Pseudomonadati</taxon>
        <taxon>Pseudomonadota</taxon>
        <taxon>Alphaproteobacteria</taxon>
        <taxon>Rhodospirillales</taxon>
        <taxon>Rhodospirillaceae</taxon>
        <taxon>Magnetospirillum</taxon>
    </lineage>
</organism>
<keyword evidence="3" id="KW-0472">Membrane</keyword>
<name>A0A178MWY9_9PROT</name>
<evidence type="ECO:0000313" key="8">
    <source>
        <dbReference type="Proteomes" id="UP000078543"/>
    </source>
</evidence>
<dbReference type="InterPro" id="IPR035965">
    <property type="entry name" value="PAS-like_dom_sf"/>
</dbReference>
<dbReference type="InterPro" id="IPR000014">
    <property type="entry name" value="PAS"/>
</dbReference>
<dbReference type="InterPro" id="IPR029787">
    <property type="entry name" value="Nucleotide_cyclase"/>
</dbReference>
<sequence length="366" mass="39642">MAVLAALDTILFVEGLSEGTILLLAALVNLLIIGGGAAMFLWTRRGAAINAMLEERVAARTAEFRDSEARLRAFIQVAHDAVIVIDGQGIIQEFNPAAERMFGYPATDLIGGTVNRLMPDMVAAKHDQYLQQKHPTGFQLMGRGREIIGRHADGSEFPIEVTVGTHRSEGTTYHVGLLRDITRRREKEQRLTRLATTDSLTGLLNRRAFLEAGERMMADRGHKPLTVLMLDADRFKNVNDTHGHAVGDEVLKRLASIVATSARADDAVGRLGGEEFAVLLHNTGVEGGTNLADRMLHAVRTAQIELTGDQTVNFTVSIGIASTATAHDLSSLLHQADQALYAAKNSGRDRLVAVTEETVKTLSPPG</sequence>
<dbReference type="Gene3D" id="3.30.450.20">
    <property type="entry name" value="PAS domain"/>
    <property type="match status" value="1"/>
</dbReference>
<dbReference type="SUPFAM" id="SSF55785">
    <property type="entry name" value="PYP-like sensor domain (PAS domain)"/>
    <property type="match status" value="1"/>
</dbReference>
<dbReference type="Pfam" id="PF00990">
    <property type="entry name" value="GGDEF"/>
    <property type="match status" value="1"/>
</dbReference>
<gene>
    <name evidence="7" type="ORF">A6A05_00895</name>
</gene>
<dbReference type="Gene3D" id="3.30.70.270">
    <property type="match status" value="1"/>
</dbReference>
<protein>
    <recommendedName>
        <fullName evidence="1">diguanylate cyclase</fullName>
        <ecNumber evidence="1">2.7.7.65</ecNumber>
    </recommendedName>
</protein>
<dbReference type="CDD" id="cd01949">
    <property type="entry name" value="GGDEF"/>
    <property type="match status" value="1"/>
</dbReference>
<dbReference type="SUPFAM" id="SSF55073">
    <property type="entry name" value="Nucleotide cyclase"/>
    <property type="match status" value="1"/>
</dbReference>
<dbReference type="NCBIfam" id="TIGR00229">
    <property type="entry name" value="sensory_box"/>
    <property type="match status" value="1"/>
</dbReference>
<evidence type="ECO:0000256" key="1">
    <source>
        <dbReference type="ARBA" id="ARBA00012528"/>
    </source>
</evidence>
<keyword evidence="3" id="KW-1133">Transmembrane helix</keyword>
<dbReference type="Proteomes" id="UP000078543">
    <property type="component" value="Unassembled WGS sequence"/>
</dbReference>
<reference evidence="7 8" key="1">
    <citation type="submission" date="2016-04" db="EMBL/GenBank/DDBJ databases">
        <title>Draft genome sequence of freshwater magnetotactic bacteria Magnetospirillum marisnigri SP-1 and Magnetospirillum moscoviense BB-1.</title>
        <authorList>
            <person name="Koziaeva V."/>
            <person name="Dziuba M.V."/>
            <person name="Ivanov T.M."/>
            <person name="Kuznetsov B."/>
            <person name="Grouzdev D.S."/>
        </authorList>
    </citation>
    <scope>NUCLEOTIDE SEQUENCE [LARGE SCALE GENOMIC DNA]</scope>
    <source>
        <strain evidence="7 8">BB-1</strain>
    </source>
</reference>
<comment type="catalytic activity">
    <reaction evidence="2">
        <text>2 GTP = 3',3'-c-di-GMP + 2 diphosphate</text>
        <dbReference type="Rhea" id="RHEA:24898"/>
        <dbReference type="ChEBI" id="CHEBI:33019"/>
        <dbReference type="ChEBI" id="CHEBI:37565"/>
        <dbReference type="ChEBI" id="CHEBI:58805"/>
        <dbReference type="EC" id="2.7.7.65"/>
    </reaction>
</comment>
<dbReference type="InterPro" id="IPR000700">
    <property type="entry name" value="PAS-assoc_C"/>
</dbReference>
<dbReference type="NCBIfam" id="TIGR00254">
    <property type="entry name" value="GGDEF"/>
    <property type="match status" value="1"/>
</dbReference>
<dbReference type="InterPro" id="IPR013767">
    <property type="entry name" value="PAS_fold"/>
</dbReference>
<dbReference type="FunFam" id="3.30.70.270:FF:000001">
    <property type="entry name" value="Diguanylate cyclase domain protein"/>
    <property type="match status" value="1"/>
</dbReference>
<keyword evidence="3" id="KW-0812">Transmembrane</keyword>
<dbReference type="AlphaFoldDB" id="A0A178MWY9"/>
<dbReference type="GO" id="GO:0006355">
    <property type="term" value="P:regulation of DNA-templated transcription"/>
    <property type="evidence" value="ECO:0007669"/>
    <property type="project" value="InterPro"/>
</dbReference>
<evidence type="ECO:0000259" key="5">
    <source>
        <dbReference type="PROSITE" id="PS50113"/>
    </source>
</evidence>
<dbReference type="CDD" id="cd00130">
    <property type="entry name" value="PAS"/>
    <property type="match status" value="1"/>
</dbReference>
<dbReference type="InterPro" id="IPR043128">
    <property type="entry name" value="Rev_trsase/Diguanyl_cyclase"/>
</dbReference>
<dbReference type="STRING" id="1437059.A6A05_00895"/>
<dbReference type="InterPro" id="IPR050469">
    <property type="entry name" value="Diguanylate_Cyclase"/>
</dbReference>
<feature type="domain" description="PAC" evidence="5">
    <location>
        <begin position="143"/>
        <end position="193"/>
    </location>
</feature>
<evidence type="ECO:0000256" key="3">
    <source>
        <dbReference type="SAM" id="Phobius"/>
    </source>
</evidence>
<dbReference type="PROSITE" id="PS50887">
    <property type="entry name" value="GGDEF"/>
    <property type="match status" value="1"/>
</dbReference>
<dbReference type="PROSITE" id="PS50112">
    <property type="entry name" value="PAS"/>
    <property type="match status" value="1"/>
</dbReference>
<feature type="transmembrane region" description="Helical" evidence="3">
    <location>
        <begin position="20"/>
        <end position="42"/>
    </location>
</feature>
<evidence type="ECO:0000313" key="7">
    <source>
        <dbReference type="EMBL" id="OAN55149.1"/>
    </source>
</evidence>
<evidence type="ECO:0000256" key="2">
    <source>
        <dbReference type="ARBA" id="ARBA00034247"/>
    </source>
</evidence>